<sequence>MPGSRFALVHRLTEREIHRITASRYTSSFYDWSRNDGTFYQEPVSGVWLRSLAWRIARASSVSVHLELPSGIVTLHSRHVGDVFFHPAGPAEAPALCA</sequence>
<comment type="caution">
    <text evidence="1">The sequence shown here is derived from an EMBL/GenBank/DDBJ whole genome shotgun (WGS) entry which is preliminary data.</text>
</comment>
<name>A0A3M8WL56_9ACTN</name>
<keyword evidence="2" id="KW-1185">Reference proteome</keyword>
<gene>
    <name evidence="1" type="ORF">EEJ42_10800</name>
</gene>
<reference evidence="1 2" key="1">
    <citation type="submission" date="2018-11" db="EMBL/GenBank/DDBJ databases">
        <title>The Potential of Streptomyces as Biocontrol Agents against the Tomato grey mould, Botrytis cinerea (Gray mold) Frontiers in Microbiology.</title>
        <authorList>
            <person name="Li D."/>
        </authorList>
    </citation>
    <scope>NUCLEOTIDE SEQUENCE [LARGE SCALE GENOMIC DNA]</scope>
    <source>
        <strain evidence="1 2">NEAU-LD23</strain>
    </source>
</reference>
<evidence type="ECO:0000313" key="2">
    <source>
        <dbReference type="Proteomes" id="UP000275401"/>
    </source>
</evidence>
<dbReference type="Proteomes" id="UP000275401">
    <property type="component" value="Unassembled WGS sequence"/>
</dbReference>
<protein>
    <submittedName>
        <fullName evidence="1">Uncharacterized protein</fullName>
    </submittedName>
</protein>
<accession>A0A3M8WL56</accession>
<dbReference type="AlphaFoldDB" id="A0A3M8WL56"/>
<proteinExistence type="predicted"/>
<evidence type="ECO:0000313" key="1">
    <source>
        <dbReference type="EMBL" id="RNG30367.1"/>
    </source>
</evidence>
<dbReference type="EMBL" id="RIBZ01000143">
    <property type="protein sequence ID" value="RNG30367.1"/>
    <property type="molecule type" value="Genomic_DNA"/>
</dbReference>
<organism evidence="1 2">
    <name type="scientific">Streptomyces botrytidirepellens</name>
    <dbReference type="NCBI Taxonomy" id="2486417"/>
    <lineage>
        <taxon>Bacteria</taxon>
        <taxon>Bacillati</taxon>
        <taxon>Actinomycetota</taxon>
        <taxon>Actinomycetes</taxon>
        <taxon>Kitasatosporales</taxon>
        <taxon>Streptomycetaceae</taxon>
        <taxon>Streptomyces</taxon>
    </lineage>
</organism>